<dbReference type="GO" id="GO:0000155">
    <property type="term" value="F:phosphorelay sensor kinase activity"/>
    <property type="evidence" value="ECO:0007669"/>
    <property type="project" value="InterPro"/>
</dbReference>
<dbReference type="AlphaFoldDB" id="B8FHG0"/>
<dbReference type="SMART" id="SM00388">
    <property type="entry name" value="HisKA"/>
    <property type="match status" value="1"/>
</dbReference>
<dbReference type="InterPro" id="IPR001789">
    <property type="entry name" value="Sig_transdc_resp-reg_receiver"/>
</dbReference>
<dbReference type="InterPro" id="IPR003661">
    <property type="entry name" value="HisK_dim/P_dom"/>
</dbReference>
<dbReference type="InterPro" id="IPR013656">
    <property type="entry name" value="PAS_4"/>
</dbReference>
<dbReference type="InterPro" id="IPR003594">
    <property type="entry name" value="HATPase_dom"/>
</dbReference>
<feature type="modified residue" description="4-aspartylphosphate" evidence="4">
    <location>
        <position position="683"/>
    </location>
</feature>
<feature type="domain" description="Histidine kinase" evidence="6">
    <location>
        <begin position="389"/>
        <end position="611"/>
    </location>
</feature>
<evidence type="ECO:0000256" key="1">
    <source>
        <dbReference type="ARBA" id="ARBA00000085"/>
    </source>
</evidence>
<organism evidence="10 11">
    <name type="scientific">Desulfatibacillum aliphaticivorans</name>
    <dbReference type="NCBI Taxonomy" id="218208"/>
    <lineage>
        <taxon>Bacteria</taxon>
        <taxon>Pseudomonadati</taxon>
        <taxon>Thermodesulfobacteriota</taxon>
        <taxon>Desulfobacteria</taxon>
        <taxon>Desulfobacterales</taxon>
        <taxon>Desulfatibacillaceae</taxon>
        <taxon>Desulfatibacillum</taxon>
    </lineage>
</organism>
<evidence type="ECO:0000256" key="3">
    <source>
        <dbReference type="ARBA" id="ARBA00022553"/>
    </source>
</evidence>
<evidence type="ECO:0000259" key="6">
    <source>
        <dbReference type="PROSITE" id="PS50109"/>
    </source>
</evidence>
<dbReference type="eggNOG" id="COG4936">
    <property type="taxonomic scope" value="Bacteria"/>
</dbReference>
<dbReference type="SMART" id="SM00387">
    <property type="entry name" value="HATPase_c"/>
    <property type="match status" value="1"/>
</dbReference>
<dbReference type="Pfam" id="PF10114">
    <property type="entry name" value="PocR"/>
    <property type="match status" value="1"/>
</dbReference>
<dbReference type="EC" id="2.7.13.3" evidence="2"/>
<dbReference type="Pfam" id="PF00512">
    <property type="entry name" value="HisKA"/>
    <property type="match status" value="1"/>
</dbReference>
<dbReference type="CDD" id="cd00130">
    <property type="entry name" value="PAS"/>
    <property type="match status" value="1"/>
</dbReference>
<dbReference type="InterPro" id="IPR036890">
    <property type="entry name" value="HATPase_C_sf"/>
</dbReference>
<dbReference type="InterPro" id="IPR035965">
    <property type="entry name" value="PAS-like_dom_sf"/>
</dbReference>
<reference evidence="10 11" key="1">
    <citation type="journal article" date="2012" name="Environ. Microbiol.">
        <title>The genome sequence of Desulfatibacillum alkenivorans AK-01: a blueprint for anaerobic alkane oxidation.</title>
        <authorList>
            <person name="Callaghan A.V."/>
            <person name="Morris B.E."/>
            <person name="Pereira I.A."/>
            <person name="McInerney M.J."/>
            <person name="Austin R.N."/>
            <person name="Groves J.T."/>
            <person name="Kukor J.J."/>
            <person name="Suflita J.M."/>
            <person name="Young L.Y."/>
            <person name="Zylstra G.J."/>
            <person name="Wawrik B."/>
        </authorList>
    </citation>
    <scope>NUCLEOTIDE SEQUENCE [LARGE SCALE GENOMIC DNA]</scope>
    <source>
        <strain evidence="10 11">AK-01</strain>
    </source>
</reference>
<dbReference type="SMART" id="SM00448">
    <property type="entry name" value="REC"/>
    <property type="match status" value="1"/>
</dbReference>
<dbReference type="InterPro" id="IPR000014">
    <property type="entry name" value="PAS"/>
</dbReference>
<evidence type="ECO:0000313" key="10">
    <source>
        <dbReference type="EMBL" id="ACL02248.1"/>
    </source>
</evidence>
<dbReference type="RefSeq" id="WP_012609688.1">
    <property type="nucleotide sequence ID" value="NC_011768.1"/>
</dbReference>
<feature type="coiled-coil region" evidence="5">
    <location>
        <begin position="353"/>
        <end position="380"/>
    </location>
</feature>
<evidence type="ECO:0000259" key="9">
    <source>
        <dbReference type="PROSITE" id="PS50113"/>
    </source>
</evidence>
<sequence>MSEKPTYEELLQRVEELEKEKAQASYWGGEPQPAWIHHVTDLPGLENFSGSSIAHVDLGALINVAEIQSILDDFWRLTNMVTAILDLDGKVIEATGWQDICTKFHRVHPETARNCTESDLFLAKKLRPGDYAEYKCKNGLWDVVTPLYVGSRHLGNIFTGQFFYDDEQVDGDYFIKQAEKYGFDKDEYLKAFHSIPKYSREEVSHLISFLVKFTTYISKISLANLRLESEIQERQKVQKALHESQAMLNSVVRTIPDLVWLKDPDGVFLLCNSKFESLFGVSQKDIVGKTDYDFVDAETADIFREHDQKAVAKGEPSMNEEEVVFADGHKELLETIKTPMYNKEGRLVGVLGIGRDITERRRAEQEKARLEEKYHQSQKVESIGRLAGGVAHDLNNLLTPILGYSELLLEDLDPEGPNRQSVNEILQAGIRARDLVCQLLAFSRKQTLEYKAVNLNTMVNGFKSLLRRTIREDIELMIRPSPDICNIMADAGQIEQVLMNLAVNASDAMPRGGILTIETARVYLDENYAKLHEDAKAGDYIMMAVSDNGDGMDQKTLQHIFEPFFSTKGQQGTGLGLATVYGIVKQHGGNVWVYSEEGEGTTFKVYLPVKDDACTLEKAAHPKTDAPKGAQRILVVEDNPKVRILAGNILTRLGYTVISAESGGHALEILKEDKTPIDLLLTDVIMPKMNGKELFTRIAEIHPKVKVLYMSGYTGDVIVHHGILDEGVFYLPKPFSVSGLAEKVREALDS</sequence>
<evidence type="ECO:0000256" key="4">
    <source>
        <dbReference type="PROSITE-ProRule" id="PRU00169"/>
    </source>
</evidence>
<dbReference type="Pfam" id="PF08448">
    <property type="entry name" value="PAS_4"/>
    <property type="match status" value="1"/>
</dbReference>
<dbReference type="Pfam" id="PF02518">
    <property type="entry name" value="HATPase_c"/>
    <property type="match status" value="1"/>
</dbReference>
<evidence type="ECO:0000256" key="5">
    <source>
        <dbReference type="SAM" id="Coils"/>
    </source>
</evidence>
<dbReference type="PANTHER" id="PTHR43065:SF42">
    <property type="entry name" value="TWO-COMPONENT SENSOR PPRA"/>
    <property type="match status" value="1"/>
</dbReference>
<keyword evidence="10" id="KW-0808">Transferase</keyword>
<dbReference type="SUPFAM" id="SSF55785">
    <property type="entry name" value="PYP-like sensor domain (PAS domain)"/>
    <property type="match status" value="1"/>
</dbReference>
<keyword evidence="3 4" id="KW-0597">Phosphoprotein</keyword>
<evidence type="ECO:0000256" key="2">
    <source>
        <dbReference type="ARBA" id="ARBA00012438"/>
    </source>
</evidence>
<feature type="domain" description="PAC" evidence="9">
    <location>
        <begin position="317"/>
        <end position="369"/>
    </location>
</feature>
<evidence type="ECO:0000259" key="8">
    <source>
        <dbReference type="PROSITE" id="PS50112"/>
    </source>
</evidence>
<dbReference type="NCBIfam" id="TIGR00229">
    <property type="entry name" value="sensory_box"/>
    <property type="match status" value="1"/>
</dbReference>
<dbReference type="InterPro" id="IPR011006">
    <property type="entry name" value="CheY-like_superfamily"/>
</dbReference>
<feature type="domain" description="Response regulatory" evidence="7">
    <location>
        <begin position="632"/>
        <end position="748"/>
    </location>
</feature>
<dbReference type="SUPFAM" id="SSF55874">
    <property type="entry name" value="ATPase domain of HSP90 chaperone/DNA topoisomerase II/histidine kinase"/>
    <property type="match status" value="1"/>
</dbReference>
<dbReference type="PROSITE" id="PS50113">
    <property type="entry name" value="PAC"/>
    <property type="match status" value="1"/>
</dbReference>
<dbReference type="EMBL" id="CP001322">
    <property type="protein sequence ID" value="ACL02248.1"/>
    <property type="molecule type" value="Genomic_DNA"/>
</dbReference>
<dbReference type="PROSITE" id="PS50109">
    <property type="entry name" value="HIS_KIN"/>
    <property type="match status" value="1"/>
</dbReference>
<dbReference type="Gene3D" id="3.30.450.20">
    <property type="entry name" value="PAS domain"/>
    <property type="match status" value="1"/>
</dbReference>
<dbReference type="PROSITE" id="PS50110">
    <property type="entry name" value="RESPONSE_REGULATORY"/>
    <property type="match status" value="1"/>
</dbReference>
<dbReference type="PRINTS" id="PR00344">
    <property type="entry name" value="BCTRLSENSOR"/>
</dbReference>
<dbReference type="Gene3D" id="3.30.565.10">
    <property type="entry name" value="Histidine kinase-like ATPase, C-terminal domain"/>
    <property type="match status" value="1"/>
</dbReference>
<accession>B8FHG0</accession>
<dbReference type="Proteomes" id="UP000000739">
    <property type="component" value="Chromosome"/>
</dbReference>
<dbReference type="SUPFAM" id="SSF47384">
    <property type="entry name" value="Homodimeric domain of signal transducing histidine kinase"/>
    <property type="match status" value="1"/>
</dbReference>
<dbReference type="HOGENOM" id="CLU_000445_114_51_7"/>
<dbReference type="Gene3D" id="3.40.50.2300">
    <property type="match status" value="1"/>
</dbReference>
<dbReference type="CDD" id="cd00082">
    <property type="entry name" value="HisKA"/>
    <property type="match status" value="1"/>
</dbReference>
<dbReference type="SUPFAM" id="SSF52172">
    <property type="entry name" value="CheY-like"/>
    <property type="match status" value="1"/>
</dbReference>
<dbReference type="InterPro" id="IPR036097">
    <property type="entry name" value="HisK_dim/P_sf"/>
</dbReference>
<gene>
    <name evidence="10" type="ordered locus">Dalk_0542</name>
</gene>
<protein>
    <recommendedName>
        <fullName evidence="2">histidine kinase</fullName>
        <ecNumber evidence="2">2.7.13.3</ecNumber>
    </recommendedName>
</protein>
<dbReference type="InterPro" id="IPR004358">
    <property type="entry name" value="Sig_transdc_His_kin-like_C"/>
</dbReference>
<proteinExistence type="predicted"/>
<evidence type="ECO:0000313" key="11">
    <source>
        <dbReference type="Proteomes" id="UP000000739"/>
    </source>
</evidence>
<keyword evidence="5" id="KW-0175">Coiled coil</keyword>
<dbReference type="InterPro" id="IPR005467">
    <property type="entry name" value="His_kinase_dom"/>
</dbReference>
<name>B8FHG0_DESAL</name>
<evidence type="ECO:0000259" key="7">
    <source>
        <dbReference type="PROSITE" id="PS50110"/>
    </source>
</evidence>
<dbReference type="eggNOG" id="COG0784">
    <property type="taxonomic scope" value="Bacteria"/>
</dbReference>
<keyword evidence="11" id="KW-1185">Reference proteome</keyword>
<dbReference type="InterPro" id="IPR018771">
    <property type="entry name" value="PocR_dom"/>
</dbReference>
<dbReference type="PANTHER" id="PTHR43065">
    <property type="entry name" value="SENSOR HISTIDINE KINASE"/>
    <property type="match status" value="1"/>
</dbReference>
<dbReference type="eggNOG" id="COG4191">
    <property type="taxonomic scope" value="Bacteria"/>
</dbReference>
<dbReference type="Pfam" id="PF00072">
    <property type="entry name" value="Response_reg"/>
    <property type="match status" value="1"/>
</dbReference>
<dbReference type="Gene3D" id="1.10.287.130">
    <property type="match status" value="1"/>
</dbReference>
<keyword evidence="10" id="KW-0418">Kinase</keyword>
<dbReference type="eggNOG" id="COG3829">
    <property type="taxonomic scope" value="Bacteria"/>
</dbReference>
<feature type="domain" description="PAS" evidence="8">
    <location>
        <begin position="244"/>
        <end position="314"/>
    </location>
</feature>
<dbReference type="InterPro" id="IPR000700">
    <property type="entry name" value="PAS-assoc_C"/>
</dbReference>
<dbReference type="SMART" id="SM00091">
    <property type="entry name" value="PAS"/>
    <property type="match status" value="1"/>
</dbReference>
<dbReference type="KEGG" id="dal:Dalk_0542"/>
<dbReference type="PROSITE" id="PS50112">
    <property type="entry name" value="PAS"/>
    <property type="match status" value="1"/>
</dbReference>
<comment type="catalytic activity">
    <reaction evidence="1">
        <text>ATP + protein L-histidine = ADP + protein N-phospho-L-histidine.</text>
        <dbReference type="EC" id="2.7.13.3"/>
    </reaction>
</comment>